<feature type="domain" description="Pyruvate phosphate dikinase AMP/ATP-binding" evidence="2">
    <location>
        <begin position="20"/>
        <end position="315"/>
    </location>
</feature>
<dbReference type="GO" id="GO:0005524">
    <property type="term" value="F:ATP binding"/>
    <property type="evidence" value="ECO:0007669"/>
    <property type="project" value="InterPro"/>
</dbReference>
<keyword evidence="3" id="KW-0808">Transferase</keyword>
<dbReference type="PANTHER" id="PTHR43615:SF1">
    <property type="entry name" value="PPDK_N DOMAIN-CONTAINING PROTEIN"/>
    <property type="match status" value="1"/>
</dbReference>
<evidence type="ECO:0000313" key="4">
    <source>
        <dbReference type="Proteomes" id="UP000572051"/>
    </source>
</evidence>
<dbReference type="EMBL" id="JACCFS010000001">
    <property type="protein sequence ID" value="NYJ35934.1"/>
    <property type="molecule type" value="Genomic_DNA"/>
</dbReference>
<dbReference type="InterPro" id="IPR036637">
    <property type="entry name" value="Phosphohistidine_dom_sf"/>
</dbReference>
<proteinExistence type="predicted"/>
<keyword evidence="4" id="KW-1185">Reference proteome</keyword>
<dbReference type="RefSeq" id="WP_179825453.1">
    <property type="nucleotide sequence ID" value="NZ_JACCFS010000001.1"/>
</dbReference>
<evidence type="ECO:0000259" key="2">
    <source>
        <dbReference type="Pfam" id="PF01326"/>
    </source>
</evidence>
<dbReference type="InterPro" id="IPR008279">
    <property type="entry name" value="PEP-util_enz_mobile_dom"/>
</dbReference>
<dbReference type="InterPro" id="IPR013815">
    <property type="entry name" value="ATP_grasp_subdomain_1"/>
</dbReference>
<sequence length="842" mass="89638">MTHDRLVSPLASFGSADLAEVGGKGANLGELLRAGLPVPPGFVVTTDAYAAAARAVGLDAKLAAGFGGGAAPAASVPAAELRADLEGAPVPDDLRAAITAAYTALGADVPVAVRSSATAEDLPGAAFAGQQDTYLNVIGADAVVDAVRRCWASLWTERAVAYRRERAIDPAEVRIAVVVQTMVESDVAGVMFTADPVTGARDRIIVDAGAGLGEAVVSGLVTPDHYVLDERGALVDWSPGRGEVVIRSEAGGGVVHDSPTGADGAQGRLLTDEQLAVLAGHARTIAAHFGRPQDMEWSISDGRAFIVQARPMTALPPPSVPLNRRQRLLGPVLTEYIPTRPYPMDVSTWLGFGPARMMRDLLADLGVAAAFDDFLREEDGVVVELVPPAPHPTPRALLTPFKLAHRARTHDINTWREDPVLARFLRDADELDGLDLRALTWPELLRVPQRATDLMGPCRELRAAYLPSVAITMGRLTAAITLLGRRSLLGDLIGGASTRTEDANQALQDLADRVRAVPELRELFATAEPAEVLAAVREGTVREGTGPVAAFGDELDAYRREFGRRETATPLLVSPPTLAESPESVLGLVRVLVDQPRGEDRGSRSERALARLLTHPLLRGARARKRMTRWVRAAQQGMAFREDSHFYFTASLPALRRSLLEIGARLEKAGVVDEPFDVFHLRMEEVREVADVETMPAEQAERLRTLVRSRAAKRAELTGVRMIDPARVFPPKNTGNALVTGAPASAGTATGTARIILDATDFHRLDSGDVLVCPYTNPSWTPLFQRAVAVVVDTGAVASHAAIVAREYGIPAVMGSGTGTTTINDGDRITVDGGTGRVTPAS</sequence>
<dbReference type="InterPro" id="IPR002192">
    <property type="entry name" value="PPDK_AMP/ATP-bd"/>
</dbReference>
<keyword evidence="3" id="KW-0418">Kinase</keyword>
<dbReference type="SUPFAM" id="SSF56059">
    <property type="entry name" value="Glutathione synthetase ATP-binding domain-like"/>
    <property type="match status" value="1"/>
</dbReference>
<dbReference type="SUPFAM" id="SSF52009">
    <property type="entry name" value="Phosphohistidine domain"/>
    <property type="match status" value="1"/>
</dbReference>
<feature type="domain" description="PEP-utilising enzyme mobile" evidence="1">
    <location>
        <begin position="766"/>
        <end position="836"/>
    </location>
</feature>
<accession>A0A7Z0EPW1</accession>
<comment type="caution">
    <text evidence="3">The sequence shown here is derived from an EMBL/GenBank/DDBJ whole genome shotgun (WGS) entry which is preliminary data.</text>
</comment>
<dbReference type="Gene3D" id="3.30.1490.20">
    <property type="entry name" value="ATP-grasp fold, A domain"/>
    <property type="match status" value="1"/>
</dbReference>
<dbReference type="Pfam" id="PF01326">
    <property type="entry name" value="PPDK_N"/>
    <property type="match status" value="1"/>
</dbReference>
<dbReference type="GO" id="GO:0008986">
    <property type="term" value="F:pyruvate, water dikinase activity"/>
    <property type="evidence" value="ECO:0007669"/>
    <property type="project" value="UniProtKB-EC"/>
</dbReference>
<dbReference type="Proteomes" id="UP000572051">
    <property type="component" value="Unassembled WGS sequence"/>
</dbReference>
<keyword evidence="3" id="KW-0670">Pyruvate</keyword>
<evidence type="ECO:0000259" key="1">
    <source>
        <dbReference type="Pfam" id="PF00391"/>
    </source>
</evidence>
<organism evidence="3 4">
    <name type="scientific">Nocardiopsis aegyptia</name>
    <dbReference type="NCBI Taxonomy" id="220378"/>
    <lineage>
        <taxon>Bacteria</taxon>
        <taxon>Bacillati</taxon>
        <taxon>Actinomycetota</taxon>
        <taxon>Actinomycetes</taxon>
        <taxon>Streptosporangiales</taxon>
        <taxon>Nocardiopsidaceae</taxon>
        <taxon>Nocardiopsis</taxon>
    </lineage>
</organism>
<dbReference type="EC" id="2.7.9.2" evidence="3"/>
<dbReference type="InterPro" id="IPR051549">
    <property type="entry name" value="PEP_Utilizing_Enz"/>
</dbReference>
<reference evidence="3 4" key="1">
    <citation type="submission" date="2020-07" db="EMBL/GenBank/DDBJ databases">
        <title>Sequencing the genomes of 1000 actinobacteria strains.</title>
        <authorList>
            <person name="Klenk H.-P."/>
        </authorList>
    </citation>
    <scope>NUCLEOTIDE SEQUENCE [LARGE SCALE GENOMIC DNA]</scope>
    <source>
        <strain evidence="3 4">DSM 44442</strain>
    </source>
</reference>
<dbReference type="Pfam" id="PF00391">
    <property type="entry name" value="PEP-utilizers"/>
    <property type="match status" value="1"/>
</dbReference>
<dbReference type="AlphaFoldDB" id="A0A7Z0EPW1"/>
<dbReference type="Gene3D" id="3.50.30.10">
    <property type="entry name" value="Phosphohistidine domain"/>
    <property type="match status" value="1"/>
</dbReference>
<dbReference type="PANTHER" id="PTHR43615">
    <property type="entry name" value="PHOSPHOENOLPYRUVATE SYNTHASE-RELATED"/>
    <property type="match status" value="1"/>
</dbReference>
<name>A0A7Z0EPW1_9ACTN</name>
<evidence type="ECO:0000313" key="3">
    <source>
        <dbReference type="EMBL" id="NYJ35934.1"/>
    </source>
</evidence>
<gene>
    <name evidence="3" type="ORF">HNR10_003815</name>
</gene>
<protein>
    <submittedName>
        <fullName evidence="3">Pyruvate,water dikinase</fullName>
        <ecNumber evidence="3">2.7.9.2</ecNumber>
    </submittedName>
</protein>
<dbReference type="Gene3D" id="3.30.470.20">
    <property type="entry name" value="ATP-grasp fold, B domain"/>
    <property type="match status" value="1"/>
</dbReference>